<organism evidence="1 2">
    <name type="scientific">Strongylus vulgaris</name>
    <name type="common">Blood worm</name>
    <dbReference type="NCBI Taxonomy" id="40348"/>
    <lineage>
        <taxon>Eukaryota</taxon>
        <taxon>Metazoa</taxon>
        <taxon>Ecdysozoa</taxon>
        <taxon>Nematoda</taxon>
        <taxon>Chromadorea</taxon>
        <taxon>Rhabditida</taxon>
        <taxon>Rhabditina</taxon>
        <taxon>Rhabditomorpha</taxon>
        <taxon>Strongyloidea</taxon>
        <taxon>Strongylidae</taxon>
        <taxon>Strongylus</taxon>
    </lineage>
</organism>
<evidence type="ECO:0000313" key="1">
    <source>
        <dbReference type="EMBL" id="VDM72833.1"/>
    </source>
</evidence>
<evidence type="ECO:0000313" key="2">
    <source>
        <dbReference type="Proteomes" id="UP000270094"/>
    </source>
</evidence>
<dbReference type="EMBL" id="UYYB01027458">
    <property type="protein sequence ID" value="VDM72833.1"/>
    <property type="molecule type" value="Genomic_DNA"/>
</dbReference>
<name>A0A3P7IY12_STRVU</name>
<reference evidence="1 2" key="1">
    <citation type="submission" date="2018-11" db="EMBL/GenBank/DDBJ databases">
        <authorList>
            <consortium name="Pathogen Informatics"/>
        </authorList>
    </citation>
    <scope>NUCLEOTIDE SEQUENCE [LARGE SCALE GENOMIC DNA]</scope>
</reference>
<protein>
    <submittedName>
        <fullName evidence="1">Uncharacterized protein</fullName>
    </submittedName>
</protein>
<accession>A0A3P7IY12</accession>
<sequence>MELFLGKEEVPPSKTPLEEIEEFEKQEKERLESLLFEAEVLLKEYDHMKHGLKA</sequence>
<keyword evidence="2" id="KW-1185">Reference proteome</keyword>
<dbReference type="AlphaFoldDB" id="A0A3P7IY12"/>
<proteinExistence type="predicted"/>
<dbReference type="Proteomes" id="UP000270094">
    <property type="component" value="Unassembled WGS sequence"/>
</dbReference>
<gene>
    <name evidence="1" type="ORF">SVUK_LOCUS7831</name>
</gene>